<keyword evidence="1" id="KW-0812">Transmembrane</keyword>
<dbReference type="Proteomes" id="UP000291301">
    <property type="component" value="Unassembled WGS sequence"/>
</dbReference>
<name>A0A4R0PN29_9HYPH</name>
<dbReference type="RefSeq" id="WP_131565714.1">
    <property type="nucleotide sequence ID" value="NZ_JAINFK010000001.1"/>
</dbReference>
<sequence>MNGLLTGLMNAPRGLQRAAAIMLLIAFAGLAAGSVAAMASLLNAKHAELQALRDTAGRFARVAALEESLKASLGALENGKDRSLFVEAESAAIARAALQSRLGAIAAKHKLSVVSVGGLPDRDENGYQLIGLRADVVGRFEAVHGTVLDIEGDLPPLFIRELTLRLNGPPGGPDTPAVQITAQIQLYAAYRAPATASARETRRAELAP</sequence>
<feature type="transmembrane region" description="Helical" evidence="1">
    <location>
        <begin position="20"/>
        <end position="44"/>
    </location>
</feature>
<dbReference type="Pfam" id="PF10741">
    <property type="entry name" value="T2SSM_b"/>
    <property type="match status" value="1"/>
</dbReference>
<dbReference type="EMBL" id="SJST01000001">
    <property type="protein sequence ID" value="TCD16659.1"/>
    <property type="molecule type" value="Genomic_DNA"/>
</dbReference>
<dbReference type="OrthoDB" id="8449506at2"/>
<evidence type="ECO:0000256" key="1">
    <source>
        <dbReference type="SAM" id="Phobius"/>
    </source>
</evidence>
<organism evidence="2 3">
    <name type="scientific">Oricola cellulosilytica</name>
    <dbReference type="NCBI Taxonomy" id="1429082"/>
    <lineage>
        <taxon>Bacteria</taxon>
        <taxon>Pseudomonadati</taxon>
        <taxon>Pseudomonadota</taxon>
        <taxon>Alphaproteobacteria</taxon>
        <taxon>Hyphomicrobiales</taxon>
        <taxon>Ahrensiaceae</taxon>
        <taxon>Oricola</taxon>
    </lineage>
</organism>
<dbReference type="AlphaFoldDB" id="A0A4R0PN29"/>
<keyword evidence="1" id="KW-0472">Membrane</keyword>
<protein>
    <recommendedName>
        <fullName evidence="4">General secretion pathway protein GspM</fullName>
    </recommendedName>
</protein>
<proteinExistence type="predicted"/>
<dbReference type="InterPro" id="IPR034756">
    <property type="entry name" value="T2SSM_b"/>
</dbReference>
<gene>
    <name evidence="2" type="ORF">E0D97_04405</name>
</gene>
<evidence type="ECO:0000313" key="3">
    <source>
        <dbReference type="Proteomes" id="UP000291301"/>
    </source>
</evidence>
<accession>A0A4R0PN29</accession>
<evidence type="ECO:0000313" key="2">
    <source>
        <dbReference type="EMBL" id="TCD16659.1"/>
    </source>
</evidence>
<comment type="caution">
    <text evidence="2">The sequence shown here is derived from an EMBL/GenBank/DDBJ whole genome shotgun (WGS) entry which is preliminary data.</text>
</comment>
<keyword evidence="3" id="KW-1185">Reference proteome</keyword>
<evidence type="ECO:0008006" key="4">
    <source>
        <dbReference type="Google" id="ProtNLM"/>
    </source>
</evidence>
<reference evidence="2 3" key="1">
    <citation type="journal article" date="2015" name="Antonie Van Leeuwenhoek">
        <title>Oricola cellulosilytica gen. nov., sp. nov., a cellulose-degrading bacterium of the family Phyllobacteriaceae isolated from surface seashore water, and emended descriptions of Mesorhizobium loti and Phyllobacterium myrsinacearum.</title>
        <authorList>
            <person name="Hameed A."/>
            <person name="Shahina M."/>
            <person name="Lai W.A."/>
            <person name="Lin S.Y."/>
            <person name="Young L.S."/>
            <person name="Liu Y.C."/>
            <person name="Hsu Y.H."/>
            <person name="Young C.C."/>
        </authorList>
    </citation>
    <scope>NUCLEOTIDE SEQUENCE [LARGE SCALE GENOMIC DNA]</scope>
    <source>
        <strain evidence="2 3">KCTC 52183</strain>
    </source>
</reference>
<dbReference type="NCBIfam" id="NF040576">
    <property type="entry name" value="T2SS_GspM_XpsM"/>
    <property type="match status" value="1"/>
</dbReference>
<keyword evidence="1" id="KW-1133">Transmembrane helix</keyword>